<organism evidence="7 8">
    <name type="scientific">Pigmentiphaga soli</name>
    <dbReference type="NCBI Taxonomy" id="1007095"/>
    <lineage>
        <taxon>Bacteria</taxon>
        <taxon>Pseudomonadati</taxon>
        <taxon>Pseudomonadota</taxon>
        <taxon>Betaproteobacteria</taxon>
        <taxon>Burkholderiales</taxon>
        <taxon>Alcaligenaceae</taxon>
        <taxon>Pigmentiphaga</taxon>
    </lineage>
</organism>
<keyword evidence="3" id="KW-0560">Oxidoreductase</keyword>
<dbReference type="PANTHER" id="PTHR11496">
    <property type="entry name" value="ALCOHOL DEHYDROGENASE"/>
    <property type="match status" value="1"/>
</dbReference>
<evidence type="ECO:0000313" key="7">
    <source>
        <dbReference type="EMBL" id="GAA4334302.1"/>
    </source>
</evidence>
<evidence type="ECO:0000259" key="6">
    <source>
        <dbReference type="Pfam" id="PF25137"/>
    </source>
</evidence>
<proteinExistence type="inferred from homology"/>
<dbReference type="Proteomes" id="UP001501671">
    <property type="component" value="Unassembled WGS sequence"/>
</dbReference>
<dbReference type="Gene3D" id="3.40.50.1970">
    <property type="match status" value="1"/>
</dbReference>
<keyword evidence="8" id="KW-1185">Reference proteome</keyword>
<feature type="domain" description="Fe-containing alcohol dehydrogenase-like C-terminal" evidence="6">
    <location>
        <begin position="186"/>
        <end position="374"/>
    </location>
</feature>
<dbReference type="PROSITE" id="PS00913">
    <property type="entry name" value="ADH_IRON_1"/>
    <property type="match status" value="1"/>
</dbReference>
<keyword evidence="4" id="KW-0520">NAD</keyword>
<dbReference type="InterPro" id="IPR018211">
    <property type="entry name" value="ADH_Fe_CS"/>
</dbReference>
<dbReference type="CDD" id="cd14861">
    <property type="entry name" value="Fe-ADH-like"/>
    <property type="match status" value="1"/>
</dbReference>
<dbReference type="InterPro" id="IPR039697">
    <property type="entry name" value="Alcohol_dehydrogenase_Fe"/>
</dbReference>
<dbReference type="RefSeq" id="WP_345250170.1">
    <property type="nucleotide sequence ID" value="NZ_BAABFO010000011.1"/>
</dbReference>
<dbReference type="PANTHER" id="PTHR11496:SF102">
    <property type="entry name" value="ALCOHOL DEHYDROGENASE 4"/>
    <property type="match status" value="1"/>
</dbReference>
<protein>
    <submittedName>
        <fullName evidence="7">Iron-containing alcohol dehydrogenase</fullName>
    </submittedName>
</protein>
<comment type="caution">
    <text evidence="7">The sequence shown here is derived from an EMBL/GenBank/DDBJ whole genome shotgun (WGS) entry which is preliminary data.</text>
</comment>
<dbReference type="InterPro" id="IPR001670">
    <property type="entry name" value="ADH_Fe/GldA"/>
</dbReference>
<evidence type="ECO:0000256" key="4">
    <source>
        <dbReference type="ARBA" id="ARBA00023027"/>
    </source>
</evidence>
<evidence type="ECO:0000256" key="3">
    <source>
        <dbReference type="ARBA" id="ARBA00023002"/>
    </source>
</evidence>
<reference evidence="8" key="1">
    <citation type="journal article" date="2019" name="Int. J. Syst. Evol. Microbiol.">
        <title>The Global Catalogue of Microorganisms (GCM) 10K type strain sequencing project: providing services to taxonomists for standard genome sequencing and annotation.</title>
        <authorList>
            <consortium name="The Broad Institute Genomics Platform"/>
            <consortium name="The Broad Institute Genome Sequencing Center for Infectious Disease"/>
            <person name="Wu L."/>
            <person name="Ma J."/>
        </authorList>
    </citation>
    <scope>NUCLEOTIDE SEQUENCE [LARGE SCALE GENOMIC DNA]</scope>
    <source>
        <strain evidence="8">JCM 17666</strain>
    </source>
</reference>
<name>A0ABP8H4R0_9BURK</name>
<dbReference type="Pfam" id="PF25137">
    <property type="entry name" value="ADH_Fe_C"/>
    <property type="match status" value="1"/>
</dbReference>
<evidence type="ECO:0000313" key="8">
    <source>
        <dbReference type="Proteomes" id="UP001501671"/>
    </source>
</evidence>
<comment type="similarity">
    <text evidence="2">Belongs to the iron-containing alcohol dehydrogenase family.</text>
</comment>
<dbReference type="Gene3D" id="1.20.1090.10">
    <property type="entry name" value="Dehydroquinate synthase-like - alpha domain"/>
    <property type="match status" value="1"/>
</dbReference>
<evidence type="ECO:0000259" key="5">
    <source>
        <dbReference type="Pfam" id="PF00465"/>
    </source>
</evidence>
<comment type="cofactor">
    <cofactor evidence="1">
        <name>Fe cation</name>
        <dbReference type="ChEBI" id="CHEBI:24875"/>
    </cofactor>
</comment>
<accession>A0ABP8H4R0</accession>
<dbReference type="InterPro" id="IPR056798">
    <property type="entry name" value="ADH_Fe_C"/>
</dbReference>
<feature type="domain" description="Alcohol dehydrogenase iron-type/glycerol dehydrogenase GldA" evidence="5">
    <location>
        <begin position="8"/>
        <end position="175"/>
    </location>
</feature>
<evidence type="ECO:0000256" key="2">
    <source>
        <dbReference type="ARBA" id="ARBA00007358"/>
    </source>
</evidence>
<sequence length="375" mass="39542">MIPIQYLTNIILAPGCVAMLPDTLGKLGVHRPLLVTDKGVRHTAAFERIQSALGAGHALFDDTPQNPTEHAVESATALFRDRRCDGVVAVGGGSPIDLSKAVALLATHQPPLSRYALIMDGLRHIRADVAPVVALPTTAGTGSEVGRGALITLRDGRKLGLISQHLIPKYALCDPELTLSLPPRLTAATGMDALAHCIETFLSPRDNPVADAIALDGAGRAYRNIESAVRNGSDLRTRQEMMTASLMGGLCFQKGLGAVHSLSHALGAIKNPVLHHGTLNAILLPSVLRANAAYAGDKYPRLLAAMHLATDTDLPAAIEALNGRLGIPSSLKDLGVTRDMLPGAVRGALADHSHATNPFQPDAMQYMDILDAAMQ</sequence>
<dbReference type="Pfam" id="PF00465">
    <property type="entry name" value="Fe-ADH"/>
    <property type="match status" value="1"/>
</dbReference>
<dbReference type="EMBL" id="BAABFO010000011">
    <property type="protein sequence ID" value="GAA4334302.1"/>
    <property type="molecule type" value="Genomic_DNA"/>
</dbReference>
<evidence type="ECO:0000256" key="1">
    <source>
        <dbReference type="ARBA" id="ARBA00001962"/>
    </source>
</evidence>
<dbReference type="SUPFAM" id="SSF56796">
    <property type="entry name" value="Dehydroquinate synthase-like"/>
    <property type="match status" value="1"/>
</dbReference>
<gene>
    <name evidence="7" type="ORF">GCM10023144_26420</name>
</gene>